<accession>A0ABN8TUK9</accession>
<comment type="caution">
    <text evidence="1">The sequence shown here is derived from an EMBL/GenBank/DDBJ whole genome shotgun (WGS) entry which is preliminary data.</text>
</comment>
<dbReference type="Proteomes" id="UP001152658">
    <property type="component" value="Unassembled WGS sequence"/>
</dbReference>
<dbReference type="PROSITE" id="PS51257">
    <property type="entry name" value="PROKAR_LIPOPROTEIN"/>
    <property type="match status" value="1"/>
</dbReference>
<evidence type="ECO:0000313" key="1">
    <source>
        <dbReference type="EMBL" id="CAH8227399.1"/>
    </source>
</evidence>
<keyword evidence="2" id="KW-1185">Reference proteome</keyword>
<protein>
    <recommendedName>
        <fullName evidence="3">Lipoprotein</fullName>
    </recommendedName>
</protein>
<proteinExistence type="predicted"/>
<evidence type="ECO:0000313" key="2">
    <source>
        <dbReference type="Proteomes" id="UP001152658"/>
    </source>
</evidence>
<dbReference type="EMBL" id="CALYLK010000135">
    <property type="protein sequence ID" value="CAH8227399.1"/>
    <property type="molecule type" value="Genomic_DNA"/>
</dbReference>
<name>A0ABN8TUK9_9VIBR</name>
<sequence length="60" mass="6379">MTTNMKFFLLSAISVAVLSGCGSDSAPQQKTAKVSFSITDAPVDTAVEVNVTYKSLIFFT</sequence>
<gene>
    <name evidence="1" type="ORF">VAE063_940383</name>
</gene>
<dbReference type="RefSeq" id="WP_168522109.1">
    <property type="nucleotide sequence ID" value="NZ_CALYLA010000019.1"/>
</dbReference>
<evidence type="ECO:0008006" key="3">
    <source>
        <dbReference type="Google" id="ProtNLM"/>
    </source>
</evidence>
<reference evidence="1" key="1">
    <citation type="submission" date="2022-06" db="EMBL/GenBank/DDBJ databases">
        <authorList>
            <person name="Goudenege D."/>
            <person name="Le Roux F."/>
        </authorList>
    </citation>
    <scope>NUCLEOTIDE SEQUENCE</scope>
    <source>
        <strain evidence="1">12-063</strain>
    </source>
</reference>
<organism evidence="1 2">
    <name type="scientific">Vibrio aestuarianus</name>
    <dbReference type="NCBI Taxonomy" id="28171"/>
    <lineage>
        <taxon>Bacteria</taxon>
        <taxon>Pseudomonadati</taxon>
        <taxon>Pseudomonadota</taxon>
        <taxon>Gammaproteobacteria</taxon>
        <taxon>Vibrionales</taxon>
        <taxon>Vibrionaceae</taxon>
        <taxon>Vibrio</taxon>
    </lineage>
</organism>